<feature type="compositionally biased region" description="Acidic residues" evidence="10">
    <location>
        <begin position="326"/>
        <end position="341"/>
    </location>
</feature>
<evidence type="ECO:0000256" key="8">
    <source>
        <dbReference type="ARBA" id="ARBA00022833"/>
    </source>
</evidence>
<comment type="cofactor">
    <cofactor evidence="9">
        <name>Zn(2+)</name>
        <dbReference type="ChEBI" id="CHEBI:29105"/>
    </cofactor>
    <text evidence="9">Binds 1 zinc ion per subunit.</text>
</comment>
<dbReference type="EMBL" id="JAACJM010000012">
    <property type="protein sequence ID" value="KAF5369835.1"/>
    <property type="molecule type" value="Genomic_DNA"/>
</dbReference>
<dbReference type="PANTHER" id="PTHR11774:SF6">
    <property type="entry name" value="PROTEIN FARNESYLTRANSFERASE SUBUNIT BETA"/>
    <property type="match status" value="1"/>
</dbReference>
<dbReference type="AlphaFoldDB" id="A0A8H5GS24"/>
<dbReference type="Gene3D" id="1.50.10.20">
    <property type="match status" value="1"/>
</dbReference>
<dbReference type="PANTHER" id="PTHR11774">
    <property type="entry name" value="GERANYLGERANYL TRANSFERASE TYPE BETA SUBUNIT"/>
    <property type="match status" value="1"/>
</dbReference>
<organism evidence="12 13">
    <name type="scientific">Tetrapyrgos nigripes</name>
    <dbReference type="NCBI Taxonomy" id="182062"/>
    <lineage>
        <taxon>Eukaryota</taxon>
        <taxon>Fungi</taxon>
        <taxon>Dikarya</taxon>
        <taxon>Basidiomycota</taxon>
        <taxon>Agaricomycotina</taxon>
        <taxon>Agaricomycetes</taxon>
        <taxon>Agaricomycetidae</taxon>
        <taxon>Agaricales</taxon>
        <taxon>Marasmiineae</taxon>
        <taxon>Marasmiaceae</taxon>
        <taxon>Tetrapyrgos</taxon>
    </lineage>
</organism>
<accession>A0A8H5GS24</accession>
<gene>
    <name evidence="12" type="ORF">D9758_001130</name>
</gene>
<evidence type="ECO:0000256" key="7">
    <source>
        <dbReference type="ARBA" id="ARBA00022737"/>
    </source>
</evidence>
<evidence type="ECO:0000256" key="3">
    <source>
        <dbReference type="ARBA" id="ARBA00015798"/>
    </source>
</evidence>
<evidence type="ECO:0000256" key="4">
    <source>
        <dbReference type="ARBA" id="ARBA00022602"/>
    </source>
</evidence>
<keyword evidence="4 9" id="KW-0637">Prenyltransferase</keyword>
<evidence type="ECO:0000256" key="10">
    <source>
        <dbReference type="SAM" id="MobiDB-lite"/>
    </source>
</evidence>
<evidence type="ECO:0000256" key="1">
    <source>
        <dbReference type="ARBA" id="ARBA00010497"/>
    </source>
</evidence>
<comment type="similarity">
    <text evidence="1 9">Belongs to the protein prenyltransferase subunit beta family.</text>
</comment>
<dbReference type="InterPro" id="IPR045089">
    <property type="entry name" value="PGGT1B-like"/>
</dbReference>
<dbReference type="Pfam" id="PF00432">
    <property type="entry name" value="Prenyltrans"/>
    <property type="match status" value="1"/>
</dbReference>
<comment type="catalytic activity">
    <reaction evidence="9">
        <text>L-cysteinyl-[protein] + (2E,6E)-farnesyl diphosphate = S-(2E,6E)-farnesyl-L-cysteinyl-[protein] + diphosphate</text>
        <dbReference type="Rhea" id="RHEA:13345"/>
        <dbReference type="Rhea" id="RHEA-COMP:10131"/>
        <dbReference type="Rhea" id="RHEA-COMP:11535"/>
        <dbReference type="ChEBI" id="CHEBI:29950"/>
        <dbReference type="ChEBI" id="CHEBI:33019"/>
        <dbReference type="ChEBI" id="CHEBI:86019"/>
        <dbReference type="ChEBI" id="CHEBI:175763"/>
    </reaction>
</comment>
<comment type="caution">
    <text evidence="12">The sequence shown here is derived from an EMBL/GenBank/DDBJ whole genome shotgun (WGS) entry which is preliminary data.</text>
</comment>
<keyword evidence="7" id="KW-0677">Repeat</keyword>
<reference evidence="12 13" key="1">
    <citation type="journal article" date="2020" name="ISME J.">
        <title>Uncovering the hidden diversity of litter-decomposition mechanisms in mushroom-forming fungi.</title>
        <authorList>
            <person name="Floudas D."/>
            <person name="Bentzer J."/>
            <person name="Ahren D."/>
            <person name="Johansson T."/>
            <person name="Persson P."/>
            <person name="Tunlid A."/>
        </authorList>
    </citation>
    <scope>NUCLEOTIDE SEQUENCE [LARGE SCALE GENOMIC DNA]</scope>
    <source>
        <strain evidence="12 13">CBS 291.85</strain>
    </source>
</reference>
<evidence type="ECO:0000313" key="12">
    <source>
        <dbReference type="EMBL" id="KAF5369835.1"/>
    </source>
</evidence>
<name>A0A8H5GS24_9AGAR</name>
<dbReference type="InterPro" id="IPR001330">
    <property type="entry name" value="Prenyltrans"/>
</dbReference>
<keyword evidence="5 9" id="KW-0808">Transferase</keyword>
<dbReference type="GO" id="GO:0008270">
    <property type="term" value="F:zinc ion binding"/>
    <property type="evidence" value="ECO:0007669"/>
    <property type="project" value="UniProtKB-UniRule"/>
</dbReference>
<keyword evidence="6 9" id="KW-0479">Metal-binding</keyword>
<dbReference type="GO" id="GO:0004660">
    <property type="term" value="F:protein farnesyltransferase activity"/>
    <property type="evidence" value="ECO:0007669"/>
    <property type="project" value="UniProtKB-UniRule"/>
</dbReference>
<evidence type="ECO:0000256" key="5">
    <source>
        <dbReference type="ARBA" id="ARBA00022679"/>
    </source>
</evidence>
<dbReference type="OrthoDB" id="10261146at2759"/>
<dbReference type="EC" id="2.5.1.58" evidence="2 9"/>
<comment type="function">
    <text evidence="9">Catalyzes the transfer of a farnesyl moiety from farnesyl diphosphate to a cysteine at the fourth position from the C-terminus of several proteins. The beta subunit is responsible for peptide-binding.</text>
</comment>
<dbReference type="GO" id="GO:0005965">
    <property type="term" value="C:protein farnesyltransferase complex"/>
    <property type="evidence" value="ECO:0007669"/>
    <property type="project" value="UniProtKB-UniRule"/>
</dbReference>
<keyword evidence="13" id="KW-1185">Reference proteome</keyword>
<evidence type="ECO:0000256" key="2">
    <source>
        <dbReference type="ARBA" id="ARBA00012702"/>
    </source>
</evidence>
<dbReference type="GO" id="GO:0097354">
    <property type="term" value="P:prenylation"/>
    <property type="evidence" value="ECO:0007669"/>
    <property type="project" value="UniProtKB-UniRule"/>
</dbReference>
<feature type="domain" description="Prenyltransferase alpha-alpha toroid" evidence="11">
    <location>
        <begin position="39"/>
        <end position="469"/>
    </location>
</feature>
<dbReference type="CDD" id="cd02893">
    <property type="entry name" value="FTase"/>
    <property type="match status" value="1"/>
</dbReference>
<comment type="subunit">
    <text evidence="9">Heterodimer of an alpha and a beta subunit.</text>
</comment>
<feature type="region of interest" description="Disordered" evidence="10">
    <location>
        <begin position="322"/>
        <end position="341"/>
    </location>
</feature>
<dbReference type="InterPro" id="IPR008930">
    <property type="entry name" value="Terpenoid_cyclase/PrenylTrfase"/>
</dbReference>
<sequence length="491" mass="54373">MAKLTPIDSYPTPTSKAQSETEEILLAHLPAPDNELPQLNKNSHLQFVARNLIQGFPARYVSQDASQPWLLFWTLQALSMLQVVLDPNNRQRAIDTLLSFQHPNGGFGGGPGQMPHLLPTYASVCALAIIGKPGEKGGWDGIDRQKMYDFFKSLKQPDGSFTVSRHGEVDVRGIYCLLCVATLLNIITPELVEGTPEFLASCQTYEGGFASASFPYFVPVSSEPSSDPKLLSSPRPPLGEAHGGYTFCAAASWILLKPFIARSSPKPSINARLLTRWLIQMQGVRSELGGFKGRTNKLVDGCYAWWVGGCFALLSELDGDNATNGDEQEELGTETDEKDDDAWTDDEDIELDDIWNPEALQEYILFAGQHPGGGLRDKPPKAADAYHTLYCLAGLSAAQHRMVPDRARRKVLEALWTDNSDQVDGHSHKWWMKEVYTHSMAWGEATRRKRNILGGEGNRVNATHPIFNLTATHTEGVMAHFYQQPAPPKRQ</sequence>
<dbReference type="InterPro" id="IPR026872">
    <property type="entry name" value="FTB"/>
</dbReference>
<evidence type="ECO:0000256" key="9">
    <source>
        <dbReference type="RuleBase" id="RU365056"/>
    </source>
</evidence>
<protein>
    <recommendedName>
        <fullName evidence="3 9">Protein farnesyltransferase subunit beta</fullName>
        <shortName evidence="9">FTase-beta</shortName>
        <ecNumber evidence="2 9">2.5.1.58</ecNumber>
    </recommendedName>
</protein>
<evidence type="ECO:0000256" key="6">
    <source>
        <dbReference type="ARBA" id="ARBA00022723"/>
    </source>
</evidence>
<proteinExistence type="inferred from homology"/>
<evidence type="ECO:0000313" key="13">
    <source>
        <dbReference type="Proteomes" id="UP000559256"/>
    </source>
</evidence>
<keyword evidence="8 9" id="KW-0862">Zinc</keyword>
<dbReference type="Proteomes" id="UP000559256">
    <property type="component" value="Unassembled WGS sequence"/>
</dbReference>
<dbReference type="SUPFAM" id="SSF48239">
    <property type="entry name" value="Terpenoid cyclases/Protein prenyltransferases"/>
    <property type="match status" value="1"/>
</dbReference>
<evidence type="ECO:0000259" key="11">
    <source>
        <dbReference type="Pfam" id="PF00432"/>
    </source>
</evidence>